<feature type="compositionally biased region" description="Low complexity" evidence="1">
    <location>
        <begin position="55"/>
        <end position="70"/>
    </location>
</feature>
<dbReference type="Proteomes" id="UP000447873">
    <property type="component" value="Unassembled WGS sequence"/>
</dbReference>
<organism evidence="2 3">
    <name type="scientific">Venturia inaequalis</name>
    <name type="common">Apple scab fungus</name>
    <dbReference type="NCBI Taxonomy" id="5025"/>
    <lineage>
        <taxon>Eukaryota</taxon>
        <taxon>Fungi</taxon>
        <taxon>Dikarya</taxon>
        <taxon>Ascomycota</taxon>
        <taxon>Pezizomycotina</taxon>
        <taxon>Dothideomycetes</taxon>
        <taxon>Pleosporomycetidae</taxon>
        <taxon>Venturiales</taxon>
        <taxon>Venturiaceae</taxon>
        <taxon>Venturia</taxon>
    </lineage>
</organism>
<gene>
    <name evidence="2" type="ORF">EG328_004993</name>
</gene>
<comment type="caution">
    <text evidence="2">The sequence shown here is derived from an EMBL/GenBank/DDBJ whole genome shotgun (WGS) entry which is preliminary data.</text>
</comment>
<protein>
    <submittedName>
        <fullName evidence="2">Uncharacterized protein</fullName>
    </submittedName>
</protein>
<reference evidence="2 3" key="1">
    <citation type="submission" date="2018-12" db="EMBL/GenBank/DDBJ databases">
        <title>Venturia inaequalis Genome Resource.</title>
        <authorList>
            <person name="Lichtner F.J."/>
        </authorList>
    </citation>
    <scope>NUCLEOTIDE SEQUENCE [LARGE SCALE GENOMIC DNA]</scope>
    <source>
        <strain evidence="2 3">120213</strain>
    </source>
</reference>
<name>A0A8H3ZBV7_VENIN</name>
<dbReference type="AlphaFoldDB" id="A0A8H3ZBV7"/>
<evidence type="ECO:0000313" key="3">
    <source>
        <dbReference type="Proteomes" id="UP000447873"/>
    </source>
</evidence>
<sequence length="226" mass="25042">MPNLSNHQDSEADNQNSTYLTFYHHSNESTTTLVRRPLSYGSIESRVTFFDSDSDSPASLSRRASSPSSLQGPAHRPKPLWDCRWPFPDNDTPAHGDSELGYLETDTLGPTGVHRHELNDISLSTDRPLARLESFANRDQWAQWIQRCQTFSEISVIKEVKRGKGIIVAPEFVKEAQSAKLVGFADSEAQERPGIFNSNVSKFSAAAGTWSSVFSKNGPLPREAGC</sequence>
<evidence type="ECO:0000256" key="1">
    <source>
        <dbReference type="SAM" id="MobiDB-lite"/>
    </source>
</evidence>
<evidence type="ECO:0000313" key="2">
    <source>
        <dbReference type="EMBL" id="KAE9986666.1"/>
    </source>
</evidence>
<feature type="region of interest" description="Disordered" evidence="1">
    <location>
        <begin position="51"/>
        <end position="87"/>
    </location>
</feature>
<proteinExistence type="predicted"/>
<dbReference type="EMBL" id="WNWS01000027">
    <property type="protein sequence ID" value="KAE9986666.1"/>
    <property type="molecule type" value="Genomic_DNA"/>
</dbReference>
<accession>A0A8H3ZBV7</accession>
<dbReference type="OrthoDB" id="10441300at2759"/>